<dbReference type="EMBL" id="CAXIXY010000003">
    <property type="protein sequence ID" value="CAL2076348.1"/>
    <property type="molecule type" value="Genomic_DNA"/>
</dbReference>
<protein>
    <recommendedName>
        <fullName evidence="4">DUF1574 domain-containing protein</fullName>
    </recommendedName>
</protein>
<gene>
    <name evidence="2" type="ORF">T190607A01A_10344</name>
</gene>
<keyword evidence="1" id="KW-0812">Transmembrane</keyword>
<accession>A0ABM9NRM3</accession>
<sequence length="305" mass="35806">MKRFIRNILFFISIPILFFGINMVINYLNYNNQTISITETSILIAGDSHPQKSLNPKYFNNAQNISQSAEPYALTFWKLKNIFKSYIPDTLIIGFAPHNISQFNDLKFSENRWSSEMFRRSYAIQEFKHISDKISIDYSTFYKVLWKNTAFYPKKNHTTFLGSYSNSKISNISDFNTAIKRHYYKNDIELNVSKLSINFLDSIVTLANSKKIKLIMVSNPVHHKYLKNIPTAIMDKFDQLIDQYKTTHIVFDKTRDYYPDSLYLNSDHLNAMGAKRFTKELNTYIATKLSSIDNANKKQFYRELN</sequence>
<evidence type="ECO:0000313" key="3">
    <source>
        <dbReference type="Proteomes" id="UP001497416"/>
    </source>
</evidence>
<proteinExistence type="predicted"/>
<evidence type="ECO:0000256" key="1">
    <source>
        <dbReference type="SAM" id="Phobius"/>
    </source>
</evidence>
<keyword evidence="3" id="KW-1185">Reference proteome</keyword>
<keyword evidence="1" id="KW-0472">Membrane</keyword>
<dbReference type="Proteomes" id="UP001497416">
    <property type="component" value="Unassembled WGS sequence"/>
</dbReference>
<comment type="caution">
    <text evidence="2">The sequence shown here is derived from an EMBL/GenBank/DDBJ whole genome shotgun (WGS) entry which is preliminary data.</text>
</comment>
<feature type="transmembrane region" description="Helical" evidence="1">
    <location>
        <begin position="7"/>
        <end position="28"/>
    </location>
</feature>
<name>A0ABM9NRM3_9FLAO</name>
<organism evidence="2 3">
    <name type="scientific">Tenacibaculum platacis</name>
    <dbReference type="NCBI Taxonomy" id="3137852"/>
    <lineage>
        <taxon>Bacteria</taxon>
        <taxon>Pseudomonadati</taxon>
        <taxon>Bacteroidota</taxon>
        <taxon>Flavobacteriia</taxon>
        <taxon>Flavobacteriales</taxon>
        <taxon>Flavobacteriaceae</taxon>
        <taxon>Tenacibaculum</taxon>
    </lineage>
</organism>
<keyword evidence="1" id="KW-1133">Transmembrane helix</keyword>
<evidence type="ECO:0008006" key="4">
    <source>
        <dbReference type="Google" id="ProtNLM"/>
    </source>
</evidence>
<evidence type="ECO:0000313" key="2">
    <source>
        <dbReference type="EMBL" id="CAL2076348.1"/>
    </source>
</evidence>
<reference evidence="2 3" key="1">
    <citation type="submission" date="2024-05" db="EMBL/GenBank/DDBJ databases">
        <authorList>
            <person name="Duchaud E."/>
        </authorList>
    </citation>
    <scope>NUCLEOTIDE SEQUENCE [LARGE SCALE GENOMIC DNA]</scope>
    <source>
        <strain evidence="2">Ena-SAMPLE-TAB-13-05-2024-13:56:06:370-140302</strain>
    </source>
</reference>
<dbReference type="RefSeq" id="WP_348709889.1">
    <property type="nucleotide sequence ID" value="NZ_CAXIXY010000003.1"/>
</dbReference>